<protein>
    <submittedName>
        <fullName evidence="3">Uncharacterized protein</fullName>
    </submittedName>
</protein>
<name>A0AA39IQW6_9BILA</name>
<keyword evidence="1" id="KW-0472">Membrane</keyword>
<feature type="signal peptide" evidence="2">
    <location>
        <begin position="1"/>
        <end position="19"/>
    </location>
</feature>
<keyword evidence="1" id="KW-0812">Transmembrane</keyword>
<evidence type="ECO:0000256" key="1">
    <source>
        <dbReference type="SAM" id="Phobius"/>
    </source>
</evidence>
<gene>
    <name evidence="3" type="ORF">QR680_010456</name>
</gene>
<sequence length="277" mass="30996">MKLSLVVASCALLASLACAVPYGPFFYGMSMEYRVPRYPYPISGYGRPVDPYYDEQGYPMEYYDGRRFKSLTDIVAPGAIADKEAAASYPSHISAMKLLLIFVFCFFFVSSVVSGPVHFSANENADPLSAPAPASVGIEDGTFSPVQKREKRHFGCGWTVWNILATMKLLLALLGCLLLASPLFAKPPTWPTGRPYGVRVPKYRSIWKNVPYYYHFFTSSPFPPGRPTSISGRPTTFPYSRSGLWKSYGFPYVYHPIAERLFKSGDTPDNYDFIRLG</sequence>
<comment type="caution">
    <text evidence="3">The sequence shown here is derived from an EMBL/GenBank/DDBJ whole genome shotgun (WGS) entry which is preliminary data.</text>
</comment>
<dbReference type="PROSITE" id="PS51257">
    <property type="entry name" value="PROKAR_LIPOPROTEIN"/>
    <property type="match status" value="1"/>
</dbReference>
<feature type="transmembrane region" description="Helical" evidence="1">
    <location>
        <begin position="98"/>
        <end position="119"/>
    </location>
</feature>
<feature type="transmembrane region" description="Helical" evidence="1">
    <location>
        <begin position="158"/>
        <end position="185"/>
    </location>
</feature>
<reference evidence="3" key="1">
    <citation type="submission" date="2023-06" db="EMBL/GenBank/DDBJ databases">
        <title>Genomic analysis of the entomopathogenic nematode Steinernema hermaphroditum.</title>
        <authorList>
            <person name="Schwarz E.M."/>
            <person name="Heppert J.K."/>
            <person name="Baniya A."/>
            <person name="Schwartz H.T."/>
            <person name="Tan C.-H."/>
            <person name="Antoshechkin I."/>
            <person name="Sternberg P.W."/>
            <person name="Goodrich-Blair H."/>
            <person name="Dillman A.R."/>
        </authorList>
    </citation>
    <scope>NUCLEOTIDE SEQUENCE</scope>
    <source>
        <strain evidence="3">PS9179</strain>
        <tissue evidence="3">Whole animal</tissue>
    </source>
</reference>
<proteinExistence type="predicted"/>
<keyword evidence="2" id="KW-0732">Signal</keyword>
<organism evidence="3 4">
    <name type="scientific">Steinernema hermaphroditum</name>
    <dbReference type="NCBI Taxonomy" id="289476"/>
    <lineage>
        <taxon>Eukaryota</taxon>
        <taxon>Metazoa</taxon>
        <taxon>Ecdysozoa</taxon>
        <taxon>Nematoda</taxon>
        <taxon>Chromadorea</taxon>
        <taxon>Rhabditida</taxon>
        <taxon>Tylenchina</taxon>
        <taxon>Panagrolaimomorpha</taxon>
        <taxon>Strongyloidoidea</taxon>
        <taxon>Steinernematidae</taxon>
        <taxon>Steinernema</taxon>
    </lineage>
</organism>
<dbReference type="AlphaFoldDB" id="A0AA39IQW6"/>
<evidence type="ECO:0000256" key="2">
    <source>
        <dbReference type="SAM" id="SignalP"/>
    </source>
</evidence>
<dbReference type="EMBL" id="JAUCMV010000001">
    <property type="protein sequence ID" value="KAK0427857.1"/>
    <property type="molecule type" value="Genomic_DNA"/>
</dbReference>
<keyword evidence="4" id="KW-1185">Reference proteome</keyword>
<dbReference type="Proteomes" id="UP001175271">
    <property type="component" value="Unassembled WGS sequence"/>
</dbReference>
<evidence type="ECO:0000313" key="4">
    <source>
        <dbReference type="Proteomes" id="UP001175271"/>
    </source>
</evidence>
<keyword evidence="1" id="KW-1133">Transmembrane helix</keyword>
<feature type="chain" id="PRO_5041392863" evidence="2">
    <location>
        <begin position="20"/>
        <end position="277"/>
    </location>
</feature>
<evidence type="ECO:0000313" key="3">
    <source>
        <dbReference type="EMBL" id="KAK0427857.1"/>
    </source>
</evidence>
<accession>A0AA39IQW6</accession>